<gene>
    <name evidence="2" type="ORF">JOC94_002659</name>
</gene>
<keyword evidence="3" id="KW-1185">Reference proteome</keyword>
<proteinExistence type="predicted"/>
<keyword evidence="1" id="KW-0812">Transmembrane</keyword>
<dbReference type="Proteomes" id="UP000823485">
    <property type="component" value="Unassembled WGS sequence"/>
</dbReference>
<evidence type="ECO:0000313" key="2">
    <source>
        <dbReference type="EMBL" id="MBM7715670.1"/>
    </source>
</evidence>
<name>A0ABS2R8F5_9BACI</name>
<comment type="caution">
    <text evidence="2">The sequence shown here is derived from an EMBL/GenBank/DDBJ whole genome shotgun (WGS) entry which is preliminary data.</text>
</comment>
<keyword evidence="1" id="KW-1133">Transmembrane helix</keyword>
<protein>
    <recommendedName>
        <fullName evidence="4">DUF4306 domain-containing protein</fullName>
    </recommendedName>
</protein>
<accession>A0ABS2R8F5</accession>
<keyword evidence="1" id="KW-0472">Membrane</keyword>
<organism evidence="2 3">
    <name type="scientific">Siminovitchia thermophila</name>
    <dbReference type="NCBI Taxonomy" id="1245522"/>
    <lineage>
        <taxon>Bacteria</taxon>
        <taxon>Bacillati</taxon>
        <taxon>Bacillota</taxon>
        <taxon>Bacilli</taxon>
        <taxon>Bacillales</taxon>
        <taxon>Bacillaceae</taxon>
        <taxon>Siminovitchia</taxon>
    </lineage>
</organism>
<evidence type="ECO:0008006" key="4">
    <source>
        <dbReference type="Google" id="ProtNLM"/>
    </source>
</evidence>
<evidence type="ECO:0000313" key="3">
    <source>
        <dbReference type="Proteomes" id="UP000823485"/>
    </source>
</evidence>
<reference evidence="2 3" key="1">
    <citation type="submission" date="2021-01" db="EMBL/GenBank/DDBJ databases">
        <title>Genomic Encyclopedia of Type Strains, Phase IV (KMG-IV): sequencing the most valuable type-strain genomes for metagenomic binning, comparative biology and taxonomic classification.</title>
        <authorList>
            <person name="Goeker M."/>
        </authorList>
    </citation>
    <scope>NUCLEOTIDE SEQUENCE [LARGE SCALE GENOMIC DNA]</scope>
    <source>
        <strain evidence="2 3">DSM 105453</strain>
    </source>
</reference>
<evidence type="ECO:0000256" key="1">
    <source>
        <dbReference type="SAM" id="Phobius"/>
    </source>
</evidence>
<sequence>MIKYRRFLYLSFIVSISIVLISPSQGKSYGLPFNWVIHHGPNKLTTTFLLFSPKNLSTTEFIPSAFLLNVFIIYFLIIGVYKFLTKINKNRQTN</sequence>
<dbReference type="EMBL" id="JAFBFH010000017">
    <property type="protein sequence ID" value="MBM7715670.1"/>
    <property type="molecule type" value="Genomic_DNA"/>
</dbReference>
<feature type="transmembrane region" description="Helical" evidence="1">
    <location>
        <begin position="61"/>
        <end position="84"/>
    </location>
</feature>